<feature type="region of interest" description="Disordered" evidence="5">
    <location>
        <begin position="1536"/>
        <end position="1560"/>
    </location>
</feature>
<feature type="compositionally biased region" description="Low complexity" evidence="5">
    <location>
        <begin position="858"/>
        <end position="874"/>
    </location>
</feature>
<evidence type="ECO:0000256" key="4">
    <source>
        <dbReference type="ARBA" id="ARBA00023136"/>
    </source>
</evidence>
<evidence type="ECO:0000256" key="6">
    <source>
        <dbReference type="SAM" id="Phobius"/>
    </source>
</evidence>
<feature type="compositionally biased region" description="Polar residues" evidence="5">
    <location>
        <begin position="1551"/>
        <end position="1560"/>
    </location>
</feature>
<feature type="compositionally biased region" description="Low complexity" evidence="5">
    <location>
        <begin position="356"/>
        <end position="373"/>
    </location>
</feature>
<feature type="compositionally biased region" description="Polar residues" evidence="5">
    <location>
        <begin position="684"/>
        <end position="694"/>
    </location>
</feature>
<feature type="compositionally biased region" description="Polar residues" evidence="5">
    <location>
        <begin position="466"/>
        <end position="498"/>
    </location>
</feature>
<proteinExistence type="predicted"/>
<dbReference type="GO" id="GO:0050954">
    <property type="term" value="P:sensory perception of mechanical stimulus"/>
    <property type="evidence" value="ECO:0007669"/>
    <property type="project" value="TreeGrafter"/>
</dbReference>
<feature type="compositionally biased region" description="Low complexity" evidence="5">
    <location>
        <begin position="1494"/>
        <end position="1504"/>
    </location>
</feature>
<feature type="compositionally biased region" description="Basic and acidic residues" evidence="5">
    <location>
        <begin position="1389"/>
        <end position="1404"/>
    </location>
</feature>
<feature type="region of interest" description="Disordered" evidence="5">
    <location>
        <begin position="1213"/>
        <end position="1289"/>
    </location>
</feature>
<evidence type="ECO:0000256" key="3">
    <source>
        <dbReference type="ARBA" id="ARBA00022989"/>
    </source>
</evidence>
<dbReference type="Proteomes" id="UP000295192">
    <property type="component" value="Unassembled WGS sequence"/>
</dbReference>
<comment type="subcellular location">
    <subcellularLocation>
        <location evidence="1">Membrane</location>
        <topology evidence="1">Multi-pass membrane protein</topology>
    </subcellularLocation>
</comment>
<feature type="region of interest" description="Disordered" evidence="5">
    <location>
        <begin position="565"/>
        <end position="612"/>
    </location>
</feature>
<dbReference type="InterPro" id="IPR026673">
    <property type="entry name" value="SPEC3/Stum"/>
</dbReference>
<feature type="compositionally biased region" description="Polar residues" evidence="5">
    <location>
        <begin position="1083"/>
        <end position="1104"/>
    </location>
</feature>
<feature type="compositionally biased region" description="Polar residues" evidence="5">
    <location>
        <begin position="628"/>
        <end position="637"/>
    </location>
</feature>
<feature type="compositionally biased region" description="Low complexity" evidence="5">
    <location>
        <begin position="1000"/>
        <end position="1019"/>
    </location>
</feature>
<dbReference type="GO" id="GO:0071683">
    <property type="term" value="C:sensory dendrite"/>
    <property type="evidence" value="ECO:0007669"/>
    <property type="project" value="TreeGrafter"/>
</dbReference>
<comment type="caution">
    <text evidence="7">The sequence shown here is derived from an EMBL/GenBank/DDBJ whole genome shotgun (WGS) entry which is preliminary data.</text>
</comment>
<evidence type="ECO:0000256" key="2">
    <source>
        <dbReference type="ARBA" id="ARBA00022692"/>
    </source>
</evidence>
<feature type="transmembrane region" description="Helical" evidence="6">
    <location>
        <begin position="1715"/>
        <end position="1740"/>
    </location>
</feature>
<protein>
    <recommendedName>
        <fullName evidence="9">Protein stum</fullName>
    </recommendedName>
</protein>
<dbReference type="PANTHER" id="PTHR21676">
    <property type="entry name" value="PROTEIN STUM"/>
    <property type="match status" value="1"/>
</dbReference>
<keyword evidence="2 6" id="KW-0812">Transmembrane</keyword>
<feature type="compositionally biased region" description="Low complexity" evidence="5">
    <location>
        <begin position="1159"/>
        <end position="1174"/>
    </location>
</feature>
<keyword evidence="8" id="KW-1185">Reference proteome</keyword>
<feature type="compositionally biased region" description="Basic and acidic residues" evidence="5">
    <location>
        <begin position="1045"/>
        <end position="1057"/>
    </location>
</feature>
<feature type="region of interest" description="Disordered" evidence="5">
    <location>
        <begin position="416"/>
        <end position="542"/>
    </location>
</feature>
<feature type="region of interest" description="Disordered" evidence="5">
    <location>
        <begin position="351"/>
        <end position="373"/>
    </location>
</feature>
<feature type="compositionally biased region" description="Polar residues" evidence="5">
    <location>
        <begin position="1133"/>
        <end position="1147"/>
    </location>
</feature>
<organism evidence="7 8">
    <name type="scientific">Drosophila navojoa</name>
    <name type="common">Fruit fly</name>
    <dbReference type="NCBI Taxonomy" id="7232"/>
    <lineage>
        <taxon>Eukaryota</taxon>
        <taxon>Metazoa</taxon>
        <taxon>Ecdysozoa</taxon>
        <taxon>Arthropoda</taxon>
        <taxon>Hexapoda</taxon>
        <taxon>Insecta</taxon>
        <taxon>Pterygota</taxon>
        <taxon>Neoptera</taxon>
        <taxon>Endopterygota</taxon>
        <taxon>Diptera</taxon>
        <taxon>Brachycera</taxon>
        <taxon>Muscomorpha</taxon>
        <taxon>Ephydroidea</taxon>
        <taxon>Drosophilidae</taxon>
        <taxon>Drosophila</taxon>
    </lineage>
</organism>
<dbReference type="GO" id="GO:0016020">
    <property type="term" value="C:membrane"/>
    <property type="evidence" value="ECO:0007669"/>
    <property type="project" value="UniProtKB-SubCell"/>
</dbReference>
<evidence type="ECO:0000313" key="7">
    <source>
        <dbReference type="EMBL" id="TDG50968.1"/>
    </source>
</evidence>
<feature type="compositionally biased region" description="Low complexity" evidence="5">
    <location>
        <begin position="697"/>
        <end position="709"/>
    </location>
</feature>
<feature type="compositionally biased region" description="Basic and acidic residues" evidence="5">
    <location>
        <begin position="1328"/>
        <end position="1338"/>
    </location>
</feature>
<dbReference type="OrthoDB" id="361532at2759"/>
<feature type="compositionally biased region" description="Basic and acidic residues" evidence="5">
    <location>
        <begin position="1149"/>
        <end position="1158"/>
    </location>
</feature>
<reference evidence="7 8" key="1">
    <citation type="journal article" date="2019" name="J. Hered.">
        <title>An Improved Genome Assembly for Drosophila navojoa, the Basal Species in the mojavensis Cluster.</title>
        <authorList>
            <person name="Vanderlinde T."/>
            <person name="Dupim E.G."/>
            <person name="Nazario-Yepiz N.O."/>
            <person name="Carvalho A.B."/>
        </authorList>
    </citation>
    <scope>NUCLEOTIDE SEQUENCE [LARGE SCALE GENOMIC DNA]</scope>
    <source>
        <strain evidence="7">Navoj_Jal97</strain>
        <tissue evidence="7">Whole organism</tissue>
    </source>
</reference>
<feature type="compositionally biased region" description="Polar residues" evidence="5">
    <location>
        <begin position="513"/>
        <end position="523"/>
    </location>
</feature>
<keyword evidence="3 6" id="KW-1133">Transmembrane helix</keyword>
<dbReference type="GO" id="GO:0019230">
    <property type="term" value="P:proprioception"/>
    <property type="evidence" value="ECO:0007669"/>
    <property type="project" value="TreeGrafter"/>
</dbReference>
<feature type="compositionally biased region" description="Polar residues" evidence="5">
    <location>
        <begin position="800"/>
        <end position="810"/>
    </location>
</feature>
<feature type="compositionally biased region" description="Polar residues" evidence="5">
    <location>
        <begin position="835"/>
        <end position="857"/>
    </location>
</feature>
<feature type="region of interest" description="Disordered" evidence="5">
    <location>
        <begin position="621"/>
        <end position="640"/>
    </location>
</feature>
<feature type="transmembrane region" description="Helical" evidence="6">
    <location>
        <begin position="1760"/>
        <end position="1783"/>
    </location>
</feature>
<dbReference type="EMBL" id="LSRL02000012">
    <property type="protein sequence ID" value="TDG50968.1"/>
    <property type="molecule type" value="Genomic_DNA"/>
</dbReference>
<feature type="compositionally biased region" description="Pro residues" evidence="5">
    <location>
        <begin position="596"/>
        <end position="607"/>
    </location>
</feature>
<feature type="region of interest" description="Disordered" evidence="5">
    <location>
        <begin position="1378"/>
        <end position="1436"/>
    </location>
</feature>
<feature type="compositionally biased region" description="Polar residues" evidence="5">
    <location>
        <begin position="1028"/>
        <end position="1041"/>
    </location>
</feature>
<name>A0A484BQD0_DRONA</name>
<feature type="compositionally biased region" description="Polar residues" evidence="5">
    <location>
        <begin position="1340"/>
        <end position="1350"/>
    </location>
</feature>
<dbReference type="GO" id="GO:0042330">
    <property type="term" value="P:taxis"/>
    <property type="evidence" value="ECO:0007669"/>
    <property type="project" value="TreeGrafter"/>
</dbReference>
<evidence type="ECO:0000256" key="5">
    <source>
        <dbReference type="SAM" id="MobiDB-lite"/>
    </source>
</evidence>
<feature type="compositionally biased region" description="Low complexity" evidence="5">
    <location>
        <begin position="918"/>
        <end position="938"/>
    </location>
</feature>
<feature type="compositionally biased region" description="Low complexity" evidence="5">
    <location>
        <begin position="1222"/>
        <end position="1236"/>
    </location>
</feature>
<dbReference type="OMA" id="ILNKPDM"/>
<dbReference type="PANTHER" id="PTHR21676:SF6">
    <property type="entry name" value="PROTEIN STUM"/>
    <property type="match status" value="1"/>
</dbReference>
<feature type="compositionally biased region" description="Basic and acidic residues" evidence="5">
    <location>
        <begin position="890"/>
        <end position="906"/>
    </location>
</feature>
<feature type="compositionally biased region" description="Basic and acidic residues" evidence="5">
    <location>
        <begin position="760"/>
        <end position="790"/>
    </location>
</feature>
<feature type="compositionally biased region" description="Low complexity" evidence="5">
    <location>
        <begin position="815"/>
        <end position="834"/>
    </location>
</feature>
<keyword evidence="4 6" id="KW-0472">Membrane</keyword>
<feature type="compositionally biased region" description="Polar residues" evidence="5">
    <location>
        <begin position="1259"/>
        <end position="1289"/>
    </location>
</feature>
<feature type="compositionally biased region" description="Basic and acidic residues" evidence="5">
    <location>
        <begin position="571"/>
        <end position="590"/>
    </location>
</feature>
<accession>A0A484BQD0</accession>
<feature type="compositionally biased region" description="Polar residues" evidence="5">
    <location>
        <begin position="416"/>
        <end position="457"/>
    </location>
</feature>
<dbReference type="Pfam" id="PF15795">
    <property type="entry name" value="Spec3"/>
    <property type="match status" value="1"/>
</dbReference>
<feature type="region of interest" description="Disordered" evidence="5">
    <location>
        <begin position="1486"/>
        <end position="1505"/>
    </location>
</feature>
<evidence type="ECO:0000256" key="1">
    <source>
        <dbReference type="ARBA" id="ARBA00004141"/>
    </source>
</evidence>
<evidence type="ECO:0008006" key="9">
    <source>
        <dbReference type="Google" id="ProtNLM"/>
    </source>
</evidence>
<feature type="region of interest" description="Disordered" evidence="5">
    <location>
        <begin position="646"/>
        <end position="1179"/>
    </location>
</feature>
<feature type="compositionally biased region" description="Basic and acidic residues" evidence="5">
    <location>
        <begin position="669"/>
        <end position="683"/>
    </location>
</feature>
<sequence length="1832" mass="199750">MQQTLSYSSSPSPTLISAIAQPVIRSPTSDTDTATTTATAPASATVTTIATPAIISVDYSYDPNSIMSPSARSSAKRDRRGSEIASETLYMEKSSANIQPYSSLFGDPVPPPQPEDYFGTAAFETIRAGSIEIPSSEEDTLVAAVALNTLMGQENRRRLFSKVPYSTLRAQSQPIPRLQPPDIQILPNSSGGSSSEQLDSPNFMLLTPQDIVNKPDVYECEYEQATQATERTFEEQEAQTGNRSISDLDWYRPTPQHFAEFSRIPKLRPSSKMVMSMKHEEMPLSPLATMLQDSNGSSSSGEEQLLQMPVRSATPTMDRNLILSPKQYLQQQQRELLLSERQLLESMRTYGLEKPQTPSLQQSQLPESSTEMEEQMQSQILSPVVMKESIATGGEYRVGDTRLHKKSAFTILSVRSPKSSLGHSPSATPVTQRPTEISRHPSLQSTTTSSNAAQPQPQLRPRRKSLTASRLPQLPASSQPLNDDSPRPSVQFNMSGRYSPSKLAMPTKGILQQRDSLTSSVDTYTPRAQRRDSMGMSSSPFGQRIKSLESLPLISQPYRSAIPRLHSSSMELDKETSRFRRSSMEMDKETSVIPPGTLPRPLKPNPNPTRKQRGLLGVINKSIDDDSPSQQARSNWLSLDDLTMGTQLPKSTFDPMRIQARRRSSSTSPERRSSTQTASDRRSSNLSSITTSDFSFRRPSTLSTLPTTTKAGMQRRKSVYQPASKLKSPRRQLFPSKDSKRAKIVKPSTLSPIIGTPNKDSGKDSPLHGDAYEDAHRDTPSDLSMRRDSISRIPVRSRQDSYPNSRSNSPLKDFANLSSLSGRNSRASNSRSPSQNTIRSSFDNQAQLDSRLTPTRFSSSRPVSRGPPSRPGSRMAQAKDGSQANSRANSRADSRANSRADSRANSRADSLANSRANSRLSVRSSIRSTSISPSTASRNGRQTKISPNRRKSVSTSPKGLPPKGMLGRRMSLSPAVKQGKSTPKLERKDSPLSSKRRSSRSLIPTSVRRSVSKSSSPAKKTTDKPSDKSATPKSKRPTQALSKPSPKEKSNKAESAKKKNTAIIKPEFNLKRNGSKILAKATPKSSQASKPNKTPAKQQKQEAGQKNGKTDKPAGKANGASGIPKPQAREAAQQKNNNKPNGSPATKTKQRESPEKLETTAAAGAPAAATAASAPKETMEDSINPLAIHVGNAVNVAAEALPAVRNEVNAKAGAVKRQTSNMSNLVRMSSRLSLVSNKKRTDSAQNRKVTTVPELSQEGEASNRQPTPQSGDSLDPAATSSDAMDGTTEAQKTVNEHLIDQKTHENESGLAPITTASPTPSGVTMLAKAHDSAPRLDTADGSNAQRSSPAELQKSPLPPTQPIEASISVLNALESDAASAQLSAVPEAENERANPQEDHTKNLEHPTTTAGLADDFPVDDKRLSPDGQGSTVGSGGLAKTGSQEFLKDDVGKAGCCRCCTTLCMRFRRSRCMRCCGLRKDRLQDAADEQQPVLASSRSSASTTTQLEIVDEAKKKSRCWPTSNCCKSCRKKPKSTEIAEEKQTKMSVEPMHQSTSSHQPKHQSNCGMCLRKVFCCRSVNKVDPITGDETELSKCCFCIPCRRKNATVAAATEPKVAWRDQDPELGIAPTDAAVLEGSSMAPSAVTATEDMTKMSCCKRFWLMMFCCRKKPRQAADARRQSIVAPPTSEETRRKLHNDLVEYTSKMKAAIPVLPLYLAWFCAFCNVIFPGLGTLLSGLFCLCVGIPRFSQFDSARARIGSFIINIIVAVSQFFCVLFCFVGWGWSIWWGTIMLKCAKKLSKIKKVERLELEEEQRQADIAAAAVRADAEAAKT</sequence>
<feature type="compositionally biased region" description="Polar residues" evidence="5">
    <location>
        <begin position="907"/>
        <end position="917"/>
    </location>
</feature>
<feature type="region of interest" description="Disordered" evidence="5">
    <location>
        <begin position="1302"/>
        <end position="1362"/>
    </location>
</feature>
<gene>
    <name evidence="7" type="ORF">AWZ03_002623</name>
</gene>
<feature type="compositionally biased region" description="Polar residues" evidence="5">
    <location>
        <begin position="880"/>
        <end position="889"/>
    </location>
</feature>
<evidence type="ECO:0000313" key="8">
    <source>
        <dbReference type="Proteomes" id="UP000295192"/>
    </source>
</evidence>